<organism evidence="2">
    <name type="scientific">Darwinula stevensoni</name>
    <dbReference type="NCBI Taxonomy" id="69355"/>
    <lineage>
        <taxon>Eukaryota</taxon>
        <taxon>Metazoa</taxon>
        <taxon>Ecdysozoa</taxon>
        <taxon>Arthropoda</taxon>
        <taxon>Crustacea</taxon>
        <taxon>Oligostraca</taxon>
        <taxon>Ostracoda</taxon>
        <taxon>Podocopa</taxon>
        <taxon>Podocopida</taxon>
        <taxon>Darwinulocopina</taxon>
        <taxon>Darwinuloidea</taxon>
        <taxon>Darwinulidae</taxon>
        <taxon>Darwinula</taxon>
    </lineage>
</organism>
<proteinExistence type="predicted"/>
<dbReference type="AlphaFoldDB" id="A0A7R9AHY0"/>
<feature type="compositionally biased region" description="Low complexity" evidence="1">
    <location>
        <begin position="222"/>
        <end position="237"/>
    </location>
</feature>
<accession>A0A7R9AHY0</accession>
<feature type="compositionally biased region" description="Gly residues" evidence="1">
    <location>
        <begin position="203"/>
        <end position="216"/>
    </location>
</feature>
<sequence>RGAVTQNRAWTPPSHSPCPSPTPTPSTLTVQQPYAPTQSMPDIQAASAPTLAVPRGHLGSPGSRGTTFPPPSPRSLQRSLRIPQSRNPPLMKVGHISESACTESDYESRHGIPLITGTPASPGSERSTPVEREVEESEESDGSCGTTMVLAPGSEANNPNARRLSRSEQRRYHTAGAIEDIKKQDSRDAGIYKRLSLNYGPNSGQGSGGGGPGKVPGGKCLSSDSMQSSSGVSSTGSTAQLSSLELDDDPHHVHSRGGEMTGERMAGEGGFRGSVLHPHGVSMPHISTTYISHGDTPTNSIYVGSDDAVLHHQLYGVQDQVRIDVPGGPLQLGDGQGSSSVQISIPGPEAEILKNLILSDSSIEASYV</sequence>
<reference evidence="2" key="1">
    <citation type="submission" date="2020-11" db="EMBL/GenBank/DDBJ databases">
        <authorList>
            <person name="Tran Van P."/>
        </authorList>
    </citation>
    <scope>NUCLEOTIDE SEQUENCE</scope>
</reference>
<evidence type="ECO:0000313" key="3">
    <source>
        <dbReference type="Proteomes" id="UP000677054"/>
    </source>
</evidence>
<gene>
    <name evidence="2" type="ORF">DSTB1V02_LOCUS14370</name>
</gene>
<name>A0A7R9AHY0_9CRUS</name>
<feature type="non-terminal residue" evidence="2">
    <location>
        <position position="368"/>
    </location>
</feature>
<evidence type="ECO:0000313" key="2">
    <source>
        <dbReference type="EMBL" id="CAD7254624.1"/>
    </source>
</evidence>
<feature type="non-terminal residue" evidence="2">
    <location>
        <position position="1"/>
    </location>
</feature>
<feature type="compositionally biased region" description="Pro residues" evidence="1">
    <location>
        <begin position="14"/>
        <end position="24"/>
    </location>
</feature>
<dbReference type="EMBL" id="LR910466">
    <property type="protein sequence ID" value="CAD7254624.1"/>
    <property type="molecule type" value="Genomic_DNA"/>
</dbReference>
<protein>
    <submittedName>
        <fullName evidence="2">Uncharacterized protein</fullName>
    </submittedName>
</protein>
<feature type="region of interest" description="Disordered" evidence="1">
    <location>
        <begin position="196"/>
        <end position="261"/>
    </location>
</feature>
<dbReference type="EMBL" id="CAJPEV010010948">
    <property type="protein sequence ID" value="CAG0906139.1"/>
    <property type="molecule type" value="Genomic_DNA"/>
</dbReference>
<feature type="region of interest" description="Disordered" evidence="1">
    <location>
        <begin position="1"/>
        <end position="181"/>
    </location>
</feature>
<dbReference type="OrthoDB" id="5585231at2759"/>
<evidence type="ECO:0000256" key="1">
    <source>
        <dbReference type="SAM" id="MobiDB-lite"/>
    </source>
</evidence>
<keyword evidence="3" id="KW-1185">Reference proteome</keyword>
<feature type="compositionally biased region" description="Low complexity" evidence="1">
    <location>
        <begin position="74"/>
        <end position="83"/>
    </location>
</feature>
<feature type="compositionally biased region" description="Polar residues" evidence="1">
    <location>
        <begin position="28"/>
        <end position="41"/>
    </location>
</feature>
<dbReference type="Proteomes" id="UP000677054">
    <property type="component" value="Unassembled WGS sequence"/>
</dbReference>